<comment type="caution">
    <text evidence="2">The sequence shown here is derived from an EMBL/GenBank/DDBJ whole genome shotgun (WGS) entry which is preliminary data.</text>
</comment>
<feature type="transmembrane region" description="Helical" evidence="1">
    <location>
        <begin position="6"/>
        <end position="25"/>
    </location>
</feature>
<dbReference type="InParanoid" id="A7AVJ7"/>
<reference evidence="3" key="3">
    <citation type="journal article" date="2021" name="Int. J. Parasitol.">
        <title>Comparative analysis of gene expression between Babesia bovis blood stages and kinetes allowed by improved genome annotation.</title>
        <authorList>
            <person name="Ueti M.W."/>
            <person name="Johnson W.C."/>
            <person name="Kappmeyer L.S."/>
            <person name="Herndon D.R."/>
            <person name="Mousel M.R."/>
            <person name="Reif K.E."/>
            <person name="Taus N.S."/>
            <person name="Ifeonu O.O."/>
            <person name="Silva J.C."/>
            <person name="Suarez C.E."/>
            <person name="Brayton K.A."/>
        </authorList>
    </citation>
    <scope>NUCLEOTIDE SEQUENCE [LARGE SCALE GENOMIC DNA]</scope>
</reference>
<dbReference type="AlphaFoldDB" id="A7AVJ7"/>
<name>A7AVJ7_BABBO</name>
<keyword evidence="3" id="KW-1185">Reference proteome</keyword>
<proteinExistence type="predicted"/>
<keyword evidence="1" id="KW-1133">Transmembrane helix</keyword>
<evidence type="ECO:0000313" key="3">
    <source>
        <dbReference type="Proteomes" id="UP000002173"/>
    </source>
</evidence>
<evidence type="ECO:0000256" key="1">
    <source>
        <dbReference type="SAM" id="Phobius"/>
    </source>
</evidence>
<dbReference type="GeneID" id="5477610"/>
<keyword evidence="1" id="KW-0812">Transmembrane</keyword>
<accession>A7AVJ7</accession>
<reference evidence="3" key="2">
    <citation type="journal article" date="2020" name="Data Brief">
        <title>Transcriptome dataset of Babesia bovis life stages within vertebrate and invertebrate hosts.</title>
        <authorList>
            <person name="Ueti M.W."/>
            <person name="Johnson W.C."/>
            <person name="Kappmeyer L.S."/>
            <person name="Herndon D.R."/>
            <person name="Mousel M.R."/>
            <person name="Reif K.E."/>
            <person name="Taus N.S."/>
            <person name="Ifeonu O.O."/>
            <person name="Silva J.C."/>
            <person name="Suarez C.E."/>
            <person name="Brayton K.A."/>
        </authorList>
    </citation>
    <scope>NUCLEOTIDE SEQUENCE [LARGE SCALE GENOMIC DNA]</scope>
</reference>
<evidence type="ECO:0000313" key="2">
    <source>
        <dbReference type="EMBL" id="EDO05823.1"/>
    </source>
</evidence>
<dbReference type="Proteomes" id="UP000002173">
    <property type="component" value="Unassembled WGS sequence"/>
</dbReference>
<dbReference type="RefSeq" id="XP_001609391.1">
    <property type="nucleotide sequence ID" value="XM_001609341.1"/>
</dbReference>
<dbReference type="EMBL" id="AAXT01000004">
    <property type="protein sequence ID" value="EDO05823.1"/>
    <property type="molecule type" value="Genomic_DNA"/>
</dbReference>
<organism evidence="2 3">
    <name type="scientific">Babesia bovis</name>
    <dbReference type="NCBI Taxonomy" id="5865"/>
    <lineage>
        <taxon>Eukaryota</taxon>
        <taxon>Sar</taxon>
        <taxon>Alveolata</taxon>
        <taxon>Apicomplexa</taxon>
        <taxon>Aconoidasida</taxon>
        <taxon>Piroplasmida</taxon>
        <taxon>Babesiidae</taxon>
        <taxon>Babesia</taxon>
    </lineage>
</organism>
<dbReference type="KEGG" id="bbo:BBOV_IV002260"/>
<protein>
    <submittedName>
        <fullName evidence="2">Membrane protein, putative</fullName>
    </submittedName>
</protein>
<dbReference type="VEuPathDB" id="PiroplasmaDB:BBOV_IV002260"/>
<gene>
    <name evidence="2" type="ORF">BBOV_IV002260</name>
</gene>
<sequence>MHALKVYAYALFVAAKLVTGIIIDLQGHLSLKVTDLFRGKYVNGGIYTCLRGKNELIQKVCYHQSCLNLTPTIGMKVIYTHVEIFHRATTIFLRVFVGYLNEQNEPTHHRRVYNMTDGVFRRSNTDILFYHICGPVMLDVFMEPGKTQHPMLTVYDDMSLTLARHAYRFQHPYHIKALNGNITVYDKLRFKVGSLQFSQLRNLILGVKAKLYMNCEAITVLGTDTLYGIQCHNNMNININLQSVSLIGQSDGNYAQGATEQYNRASIEGTEHGNPGTDLATDSIVVFVPTNTTEPPPMQRYMRYDRETNTVRYSMDVIKAMFPTRDPEESQTMVDVSLKAVRAYIQDDDTIHIIEGQQEHGTTGETWIQKGASLNKEVTASMESLDSSRRIDSLIDSIINAEMDRRFHRASQMVDSDTSCPKVADNFPHRGRLSTSSVYNAWINTSTIIDHTVDYAFSDRSKPSSRALFGNNGGTQLNGSFRQTRISYPNSAEHFGVQTPFQHGYESDGSHTGSPQVLPSTSCHPENISYEYNRSMGAADLLESSSDTPVNLRSAVDPGDGPLGTAEIYSSTPSTYGSQSCLSRTLITSEDPSTSAITSGHVENGISEDVIYATSSSSDATMSDVIPLIKDVSPPNTNKKGDGWFTFNPPKESPITVIIYTNDLNQTMAPEVVIAKTDINSMGTYTGFAISRENVLNYRISGVIDASRHESTLFIEPPNALLSEVESFRCNDNLWHYVIIHTVCIGAGVPTVTQTIYQEVMDGNSPTYKKLDSIDADAWAFFDQMRPK</sequence>
<keyword evidence="1" id="KW-0472">Membrane</keyword>
<reference evidence="2 3" key="1">
    <citation type="journal article" date="2007" name="PLoS Pathog.">
        <title>Genome sequence of Babesia bovis and comparative analysis of apicomplexan hemoprotozoa.</title>
        <authorList>
            <person name="Brayton K.A."/>
            <person name="Lau A.O.T."/>
            <person name="Herndon D.R."/>
            <person name="Hannick L."/>
            <person name="Kappmeyer L.S."/>
            <person name="Berens S.J."/>
            <person name="Bidwell S.L."/>
            <person name="Brown W.C."/>
            <person name="Crabtree J."/>
            <person name="Fadrosh D."/>
            <person name="Feldblum T."/>
            <person name="Forberger H.A."/>
            <person name="Haas B.J."/>
            <person name="Howell J.M."/>
            <person name="Khouri H."/>
            <person name="Koo H."/>
            <person name="Mann D.J."/>
            <person name="Norimine J."/>
            <person name="Paulsen I.T."/>
            <person name="Radune D."/>
            <person name="Ren Q."/>
            <person name="Smith R.K. Jr."/>
            <person name="Suarez C.E."/>
            <person name="White O."/>
            <person name="Wortman J.R."/>
            <person name="Knowles D.P. Jr."/>
            <person name="McElwain T.F."/>
            <person name="Nene V.M."/>
        </authorList>
    </citation>
    <scope>NUCLEOTIDE SEQUENCE [LARGE SCALE GENOMIC DNA]</scope>
    <source>
        <strain evidence="2">T2Bo</strain>
    </source>
</reference>